<proteinExistence type="inferred from homology"/>
<keyword evidence="3" id="KW-0067">ATP-binding</keyword>
<protein>
    <submittedName>
        <fullName evidence="5">AAA family ATPase</fullName>
    </submittedName>
</protein>
<evidence type="ECO:0000259" key="4">
    <source>
        <dbReference type="SMART" id="SM00382"/>
    </source>
</evidence>
<dbReference type="OrthoDB" id="8064373at2"/>
<evidence type="ECO:0000313" key="5">
    <source>
        <dbReference type="EMBL" id="RNL67464.1"/>
    </source>
</evidence>
<dbReference type="PANTHER" id="PTHR30050">
    <property type="entry name" value="CHROMOSOMAL REPLICATION INITIATOR PROTEIN DNAA"/>
    <property type="match status" value="1"/>
</dbReference>
<evidence type="ECO:0000256" key="1">
    <source>
        <dbReference type="ARBA" id="ARBA00008059"/>
    </source>
</evidence>
<gene>
    <name evidence="5" type="ORF">ED312_23455</name>
</gene>
<evidence type="ECO:0000313" key="6">
    <source>
        <dbReference type="Proteomes" id="UP000267469"/>
    </source>
</evidence>
<dbReference type="Proteomes" id="UP000267469">
    <property type="component" value="Unassembled WGS sequence"/>
</dbReference>
<dbReference type="SMART" id="SM00382">
    <property type="entry name" value="AAA"/>
    <property type="match status" value="1"/>
</dbReference>
<organism evidence="5 6">
    <name type="scientific">Sinomicrobium pectinilyticum</name>
    <dbReference type="NCBI Taxonomy" id="1084421"/>
    <lineage>
        <taxon>Bacteria</taxon>
        <taxon>Pseudomonadati</taxon>
        <taxon>Bacteroidota</taxon>
        <taxon>Flavobacteriia</taxon>
        <taxon>Flavobacteriales</taxon>
        <taxon>Flavobacteriaceae</taxon>
        <taxon>Sinomicrobium</taxon>
    </lineage>
</organism>
<dbReference type="Pfam" id="PF01695">
    <property type="entry name" value="IstB_IS21"/>
    <property type="match status" value="1"/>
</dbReference>
<name>A0A3N0CVQ3_SINP1</name>
<evidence type="ECO:0000256" key="2">
    <source>
        <dbReference type="ARBA" id="ARBA00022741"/>
    </source>
</evidence>
<dbReference type="PIRSF" id="PIRSF003073">
    <property type="entry name" value="DNAC_TnpB_IstB"/>
    <property type="match status" value="1"/>
</dbReference>
<dbReference type="PANTHER" id="PTHR30050:SF4">
    <property type="entry name" value="ATP-BINDING PROTEIN RV3427C IN INSERTION SEQUENCE-RELATED"/>
    <property type="match status" value="1"/>
</dbReference>
<dbReference type="GO" id="GO:0005524">
    <property type="term" value="F:ATP binding"/>
    <property type="evidence" value="ECO:0007669"/>
    <property type="project" value="UniProtKB-KW"/>
</dbReference>
<reference evidence="5 6" key="1">
    <citation type="submission" date="2018-10" db="EMBL/GenBank/DDBJ databases">
        <title>Sinomicrobium pectinilyticum sp. nov., a pectinase-producing bacterium isolated from alkaline and saline soil, and emended description of the genus Sinomicrobium.</title>
        <authorList>
            <person name="Cheng B."/>
            <person name="Li C."/>
            <person name="Lai Q."/>
            <person name="Du M."/>
            <person name="Shao Z."/>
            <person name="Xu P."/>
            <person name="Yang C."/>
        </authorList>
    </citation>
    <scope>NUCLEOTIDE SEQUENCE [LARGE SCALE GENOMIC DNA]</scope>
    <source>
        <strain evidence="5 6">5DNS001</strain>
    </source>
</reference>
<dbReference type="NCBIfam" id="NF038214">
    <property type="entry name" value="IS21_help_AAA"/>
    <property type="match status" value="1"/>
</dbReference>
<dbReference type="SUPFAM" id="SSF52540">
    <property type="entry name" value="P-loop containing nucleoside triphosphate hydrolases"/>
    <property type="match status" value="1"/>
</dbReference>
<sequence length="239" mass="26997">MEPLIQELNQLSLYGMASRWQALVETREHHRLSLSEGLEVLLQAEAQQRTQRRFERLEKNARFRYKATIEELHMEASRGMNSSQIAELATGTYLRQGEAVLITGATGCGKSFLASALGHQACAQGMKVLYFNTQKLLIQTKMARLDGSYLKCFEKMAKTQLLILDDFGLTHLEKNAQIDLLEIIEDRHGRAATIIASQLPVGSWYEIIGEATIADAILDRLVHTSHRIELKGESMRKKL</sequence>
<dbReference type="InterPro" id="IPR002611">
    <property type="entry name" value="IstB_ATP-bd"/>
</dbReference>
<comment type="caution">
    <text evidence="5">The sequence shown here is derived from an EMBL/GenBank/DDBJ whole genome shotgun (WGS) entry which is preliminary data.</text>
</comment>
<dbReference type="GO" id="GO:0006260">
    <property type="term" value="P:DNA replication"/>
    <property type="evidence" value="ECO:0007669"/>
    <property type="project" value="TreeGrafter"/>
</dbReference>
<dbReference type="Gene3D" id="3.40.50.300">
    <property type="entry name" value="P-loop containing nucleotide triphosphate hydrolases"/>
    <property type="match status" value="1"/>
</dbReference>
<dbReference type="InterPro" id="IPR027417">
    <property type="entry name" value="P-loop_NTPase"/>
</dbReference>
<dbReference type="AlphaFoldDB" id="A0A3N0CVQ3"/>
<dbReference type="CDD" id="cd00009">
    <property type="entry name" value="AAA"/>
    <property type="match status" value="1"/>
</dbReference>
<comment type="similarity">
    <text evidence="1">Belongs to the IS21/IS1162 putative ATP-binding protein family.</text>
</comment>
<accession>A0A3N0CVQ3</accession>
<dbReference type="InterPro" id="IPR047661">
    <property type="entry name" value="IstB"/>
</dbReference>
<dbReference type="EMBL" id="RJTM01000218">
    <property type="protein sequence ID" value="RNL67464.1"/>
    <property type="molecule type" value="Genomic_DNA"/>
</dbReference>
<dbReference type="InterPro" id="IPR003593">
    <property type="entry name" value="AAA+_ATPase"/>
</dbReference>
<evidence type="ECO:0000256" key="3">
    <source>
        <dbReference type="ARBA" id="ARBA00022840"/>
    </source>
</evidence>
<keyword evidence="6" id="KW-1185">Reference proteome</keyword>
<dbReference type="InterPro" id="IPR028350">
    <property type="entry name" value="DNAC/IstB-like"/>
</dbReference>
<feature type="domain" description="AAA+ ATPase" evidence="4">
    <location>
        <begin position="96"/>
        <end position="229"/>
    </location>
</feature>
<dbReference type="RefSeq" id="WP_123218441.1">
    <property type="nucleotide sequence ID" value="NZ_RJTM01000218.1"/>
</dbReference>
<keyword evidence="2" id="KW-0547">Nucleotide-binding</keyword>